<gene>
    <name evidence="3" type="ORF">SAMN05444365_1011124</name>
</gene>
<feature type="region of interest" description="Disordered" evidence="1">
    <location>
        <begin position="200"/>
        <end position="259"/>
    </location>
</feature>
<keyword evidence="2" id="KW-0472">Membrane</keyword>
<feature type="transmembrane region" description="Helical" evidence="2">
    <location>
        <begin position="64"/>
        <end position="90"/>
    </location>
</feature>
<feature type="transmembrane region" description="Helical" evidence="2">
    <location>
        <begin position="102"/>
        <end position="122"/>
    </location>
</feature>
<dbReference type="EMBL" id="FNPH01000001">
    <property type="protein sequence ID" value="SDY22696.1"/>
    <property type="molecule type" value="Genomic_DNA"/>
</dbReference>
<protein>
    <submittedName>
        <fullName evidence="3">Uncharacterized protein</fullName>
    </submittedName>
</protein>
<feature type="transmembrane region" description="Helical" evidence="2">
    <location>
        <begin position="24"/>
        <end position="44"/>
    </location>
</feature>
<feature type="compositionally biased region" description="Low complexity" evidence="1">
    <location>
        <begin position="213"/>
        <end position="231"/>
    </location>
</feature>
<dbReference type="STRING" id="405436.SAMN05444365_1011124"/>
<accession>A0A1H3I4Q7</accession>
<keyword evidence="2" id="KW-1133">Transmembrane helix</keyword>
<name>A0A1H3I4Q7_9ACTN</name>
<reference evidence="4" key="1">
    <citation type="submission" date="2016-10" db="EMBL/GenBank/DDBJ databases">
        <authorList>
            <person name="Varghese N."/>
            <person name="Submissions S."/>
        </authorList>
    </citation>
    <scope>NUCLEOTIDE SEQUENCE [LARGE SCALE GENOMIC DNA]</scope>
    <source>
        <strain evidence="4">DSM 45245</strain>
    </source>
</reference>
<dbReference type="AlphaFoldDB" id="A0A1H3I4Q7"/>
<dbReference type="RefSeq" id="WP_245736377.1">
    <property type="nucleotide sequence ID" value="NZ_FNPH01000001.1"/>
</dbReference>
<proteinExistence type="predicted"/>
<evidence type="ECO:0000256" key="1">
    <source>
        <dbReference type="SAM" id="MobiDB-lite"/>
    </source>
</evidence>
<feature type="compositionally biased region" description="Pro residues" evidence="1">
    <location>
        <begin position="200"/>
        <end position="212"/>
    </location>
</feature>
<feature type="transmembrane region" description="Helical" evidence="2">
    <location>
        <begin position="152"/>
        <end position="177"/>
    </location>
</feature>
<feature type="compositionally biased region" description="Pro residues" evidence="1">
    <location>
        <begin position="232"/>
        <end position="259"/>
    </location>
</feature>
<keyword evidence="4" id="KW-1185">Reference proteome</keyword>
<evidence type="ECO:0000313" key="4">
    <source>
        <dbReference type="Proteomes" id="UP000242415"/>
    </source>
</evidence>
<organism evidence="3 4">
    <name type="scientific">Micromonospora pattaloongensis</name>
    <dbReference type="NCBI Taxonomy" id="405436"/>
    <lineage>
        <taxon>Bacteria</taxon>
        <taxon>Bacillati</taxon>
        <taxon>Actinomycetota</taxon>
        <taxon>Actinomycetes</taxon>
        <taxon>Micromonosporales</taxon>
        <taxon>Micromonosporaceae</taxon>
        <taxon>Micromonospora</taxon>
    </lineage>
</organism>
<evidence type="ECO:0000256" key="2">
    <source>
        <dbReference type="SAM" id="Phobius"/>
    </source>
</evidence>
<evidence type="ECO:0000313" key="3">
    <source>
        <dbReference type="EMBL" id="SDY22696.1"/>
    </source>
</evidence>
<dbReference type="Proteomes" id="UP000242415">
    <property type="component" value="Unassembled WGS sequence"/>
</dbReference>
<sequence>MSELTNPAPPPGRARPTSVTVSSYLLYLVAALQVIGLVVALSALGPLQEIYEDAFAGTEGPGAAFATAAMVVAAVLGLIVAIGLVVLGILNNRGKNVSRIITWVLGGLFACCSGFGVLSSALGSALGGGSSGGAGMPDQAEIQRRIEQELPWYTPVSVVLGVISVIALLVALILLALPASNEFFRKPQAAWEPPVPGAGYPPVPGGPYPGYPATPGYPSGQGTPATSTPPSTSTPPAPPSNPAANPPSGPSEPPAPPSS</sequence>
<keyword evidence="2" id="KW-0812">Transmembrane</keyword>